<evidence type="ECO:0000256" key="5">
    <source>
        <dbReference type="ARBA" id="ARBA00023295"/>
    </source>
</evidence>
<evidence type="ECO:0000256" key="6">
    <source>
        <dbReference type="RuleBase" id="RU361161"/>
    </source>
</evidence>
<comment type="similarity">
    <text evidence="2 6">Belongs to the glycosyl hydrolase 3 family.</text>
</comment>
<dbReference type="SUPFAM" id="SSF51445">
    <property type="entry name" value="(Trans)glycosidases"/>
    <property type="match status" value="1"/>
</dbReference>
<dbReference type="InterPro" id="IPR036439">
    <property type="entry name" value="Dockerin_dom_sf"/>
</dbReference>
<organism evidence="9 10">
    <name type="scientific">Hominisplanchenecus faecis</name>
    <dbReference type="NCBI Taxonomy" id="2885351"/>
    <lineage>
        <taxon>Bacteria</taxon>
        <taxon>Bacillati</taxon>
        <taxon>Bacillota</taxon>
        <taxon>Clostridia</taxon>
        <taxon>Lachnospirales</taxon>
        <taxon>Lachnospiraceae</taxon>
        <taxon>Hominisplanchenecus</taxon>
    </lineage>
</organism>
<accession>A0ABS8EYH4</accession>
<evidence type="ECO:0000256" key="1">
    <source>
        <dbReference type="ARBA" id="ARBA00001231"/>
    </source>
</evidence>
<dbReference type="InterPro" id="IPR002105">
    <property type="entry name" value="Dockerin_1_rpt"/>
</dbReference>
<evidence type="ECO:0000256" key="3">
    <source>
        <dbReference type="ARBA" id="ARBA00012663"/>
    </source>
</evidence>
<dbReference type="SUPFAM" id="SSF52279">
    <property type="entry name" value="Beta-D-glucan exohydrolase, C-terminal domain"/>
    <property type="match status" value="1"/>
</dbReference>
<dbReference type="Gene3D" id="1.10.1330.10">
    <property type="entry name" value="Dockerin domain"/>
    <property type="match status" value="1"/>
</dbReference>
<dbReference type="InterPro" id="IPR016134">
    <property type="entry name" value="Dockerin_dom"/>
</dbReference>
<dbReference type="RefSeq" id="WP_248835367.1">
    <property type="nucleotide sequence ID" value="NZ_JAJEQE010000023.1"/>
</dbReference>
<dbReference type="PROSITE" id="PS00775">
    <property type="entry name" value="GLYCOSYL_HYDROL_F3"/>
    <property type="match status" value="1"/>
</dbReference>
<keyword evidence="5 6" id="KW-0326">Glycosidase</keyword>
<dbReference type="Gene3D" id="3.40.50.1700">
    <property type="entry name" value="Glycoside hydrolase family 3 C-terminal domain"/>
    <property type="match status" value="1"/>
</dbReference>
<feature type="domain" description="Dockerin" evidence="8">
    <location>
        <begin position="919"/>
        <end position="981"/>
    </location>
</feature>
<dbReference type="Pfam" id="PF00933">
    <property type="entry name" value="Glyco_hydro_3"/>
    <property type="match status" value="1"/>
</dbReference>
<dbReference type="CDD" id="cd14256">
    <property type="entry name" value="Dockerin_I"/>
    <property type="match status" value="1"/>
</dbReference>
<dbReference type="InterPro" id="IPR017853">
    <property type="entry name" value="GH"/>
</dbReference>
<dbReference type="InterPro" id="IPR019800">
    <property type="entry name" value="Glyco_hydro_3_AS"/>
</dbReference>
<evidence type="ECO:0000256" key="4">
    <source>
        <dbReference type="ARBA" id="ARBA00022801"/>
    </source>
</evidence>
<proteinExistence type="inferred from homology"/>
<evidence type="ECO:0000256" key="2">
    <source>
        <dbReference type="ARBA" id="ARBA00005336"/>
    </source>
</evidence>
<keyword evidence="7" id="KW-0732">Signal</keyword>
<dbReference type="Gene3D" id="1.20.1270.90">
    <property type="entry name" value="AF1782-like"/>
    <property type="match status" value="2"/>
</dbReference>
<reference evidence="9 10" key="1">
    <citation type="submission" date="2021-10" db="EMBL/GenBank/DDBJ databases">
        <title>Anaerobic single-cell dispensing facilitates the cultivation of human gut bacteria.</title>
        <authorList>
            <person name="Afrizal A."/>
        </authorList>
    </citation>
    <scope>NUCLEOTIDE SEQUENCE [LARGE SCALE GENOMIC DNA]</scope>
    <source>
        <strain evidence="9 10">CLA-AA-H246</strain>
    </source>
</reference>
<evidence type="ECO:0000256" key="7">
    <source>
        <dbReference type="SAM" id="SignalP"/>
    </source>
</evidence>
<dbReference type="Pfam" id="PF00404">
    <property type="entry name" value="Dockerin_1"/>
    <property type="match status" value="1"/>
</dbReference>
<dbReference type="InterPro" id="IPR001764">
    <property type="entry name" value="Glyco_hydro_3_N"/>
</dbReference>
<sequence length="981" mass="104561">MKKNTLKRFMASAMTAVMCVSSLGTLAVNAAPADPAAETSVVDNLMSKMTLRQKIAQMMMPDFRKWQTESDSGQKNFQVMNDEVAQIIKDYDFGGVILFAENVAQTDQTLKLTTDLQEAATSGTDGSNIPLLLTIDQEGGIVYRLGSGTALPGNMALGATRSTDAATQSGEVIGRELSALGINVDFAPVADVNSNPSNPVIGLRSYGSDPELVGSMATAAMKGMQEYNIATAAKHFPGHGDTATDSHTGLPCVDKSLDELRQCELVPFQKMIDNGVDMLMTAHIQYPQVEKETAISKKDGSEIRLPATLSKTILTDLVRNEMHYDGIIVTDALNMDAISQNFGETDACIRAIKAGVDICLMPTILRSKADMPKMDAILDGVEAAVNSGEISVDRINESVKRILSLKEKRGILNYTSDTRTYEEKLAVANEQVGSEQNRDIERNISAQAVTVIKNNDNILPLKPQAGQKVLLLGAYNNETPGLALGMRRVIADHIISGKVDYETFRYTSANLDQVKQKIDDADYVIVISEVSTNFSNWLTTQPTAITEYAKAQGKKSIVMSISKPYDVANYADSDAIVAVYGNKGMDPTEALKPDNAFGPNIIAGVEVIFGRFAASGKLPVNVPVIENGQMTSDIKYAFGYGLTYDAVEPSSYYAVENSLLNFYNTWKDADLSVYTADSAAALKSALTAAKAVLDKSNASITEMDSAVSALVDAVNNLAYGVQKTHLNVAIVAADKLLERAADYENTEDLTAALTAAKAVYANTSATQTEVDRAASTLLDALAAMAERADLAALKKLVASAGGLEEKDFTSDSYKDLKDAMDAAKDVIDDLNRTPEAIGKAYADIITAITNLERVGNKAALVAVIAKAEAIVAAKDSYVSSTLNGLEEALAAGKAVNDNPNALQDAINNAVTLLTEKVANVRLLGDVNNDGSVTTADSALLLRSAAELDTLDDAATVSADMNQDGIADTSDAVLILQTAAEF</sequence>
<dbReference type="Gene3D" id="3.20.20.300">
    <property type="entry name" value="Glycoside hydrolase, family 3, N-terminal domain"/>
    <property type="match status" value="1"/>
</dbReference>
<dbReference type="InterPro" id="IPR050226">
    <property type="entry name" value="NagZ_Beta-hexosaminidase"/>
</dbReference>
<name>A0ABS8EYH4_9FIRM</name>
<dbReference type="InterPro" id="IPR002772">
    <property type="entry name" value="Glyco_hydro_3_C"/>
</dbReference>
<comment type="catalytic activity">
    <reaction evidence="1">
        <text>Hydrolysis of terminal non-reducing N-acetyl-D-hexosamine residues in N-acetyl-beta-D-hexosaminides.</text>
        <dbReference type="EC" id="3.2.1.52"/>
    </reaction>
</comment>
<dbReference type="Pfam" id="PF07554">
    <property type="entry name" value="FIVAR"/>
    <property type="match status" value="4"/>
</dbReference>
<evidence type="ECO:0000259" key="8">
    <source>
        <dbReference type="PROSITE" id="PS51766"/>
    </source>
</evidence>
<evidence type="ECO:0000313" key="10">
    <source>
        <dbReference type="Proteomes" id="UP001299235"/>
    </source>
</evidence>
<keyword evidence="10" id="KW-1185">Reference proteome</keyword>
<gene>
    <name evidence="9" type="ORF">LKD42_07985</name>
</gene>
<comment type="caution">
    <text evidence="9">The sequence shown here is derived from an EMBL/GenBank/DDBJ whole genome shotgun (WGS) entry which is preliminary data.</text>
</comment>
<dbReference type="Pfam" id="PF01915">
    <property type="entry name" value="Glyco_hydro_3_C"/>
    <property type="match status" value="1"/>
</dbReference>
<dbReference type="SUPFAM" id="SSF63446">
    <property type="entry name" value="Type I dockerin domain"/>
    <property type="match status" value="1"/>
</dbReference>
<evidence type="ECO:0000313" key="9">
    <source>
        <dbReference type="EMBL" id="MCC2149194.1"/>
    </source>
</evidence>
<dbReference type="Gene3D" id="1.20.1270.70">
    <property type="entry name" value="Designed single chain three-helix bundle"/>
    <property type="match status" value="2"/>
</dbReference>
<dbReference type="PANTHER" id="PTHR30480:SF13">
    <property type="entry name" value="BETA-HEXOSAMINIDASE"/>
    <property type="match status" value="1"/>
</dbReference>
<dbReference type="InterPro" id="IPR036962">
    <property type="entry name" value="Glyco_hydro_3_N_sf"/>
</dbReference>
<dbReference type="Proteomes" id="UP001299235">
    <property type="component" value="Unassembled WGS sequence"/>
</dbReference>
<dbReference type="InterPro" id="IPR036881">
    <property type="entry name" value="Glyco_hydro_3_C_sf"/>
</dbReference>
<dbReference type="PANTHER" id="PTHR30480">
    <property type="entry name" value="BETA-HEXOSAMINIDASE-RELATED"/>
    <property type="match status" value="1"/>
</dbReference>
<protein>
    <recommendedName>
        <fullName evidence="3">beta-N-acetylhexosaminidase</fullName>
        <ecNumber evidence="3">3.2.1.52</ecNumber>
    </recommendedName>
</protein>
<feature type="chain" id="PRO_5045876693" description="beta-N-acetylhexosaminidase" evidence="7">
    <location>
        <begin position="31"/>
        <end position="981"/>
    </location>
</feature>
<feature type="signal peptide" evidence="7">
    <location>
        <begin position="1"/>
        <end position="30"/>
    </location>
</feature>
<keyword evidence="4 6" id="KW-0378">Hydrolase</keyword>
<dbReference type="EC" id="3.2.1.52" evidence="3"/>
<dbReference type="PROSITE" id="PS51766">
    <property type="entry name" value="DOCKERIN"/>
    <property type="match status" value="1"/>
</dbReference>
<dbReference type="EMBL" id="JAJEQE010000023">
    <property type="protein sequence ID" value="MCC2149194.1"/>
    <property type="molecule type" value="Genomic_DNA"/>
</dbReference>